<keyword evidence="1" id="KW-0812">Transmembrane</keyword>
<name>A0AAQ4DRJ2_AMBAM</name>
<accession>A0AAQ4DRJ2</accession>
<sequence>MSHSATRRHHTNPVLASRQCAIRATLRPPREAHTSGEAGSNSEIWQQRRNARTAFFAREFSNVAGYWRMFVSKASRYAFRISHNVYFDGQLKTGKDRVVSSSAFALSTLGILLSAFGLRQMGHNQKWIERG</sequence>
<evidence type="ECO:0000313" key="2">
    <source>
        <dbReference type="EMBL" id="KAK8765082.1"/>
    </source>
</evidence>
<comment type="caution">
    <text evidence="2">The sequence shown here is derived from an EMBL/GenBank/DDBJ whole genome shotgun (WGS) entry which is preliminary data.</text>
</comment>
<keyword evidence="1" id="KW-1133">Transmembrane helix</keyword>
<dbReference type="AlphaFoldDB" id="A0AAQ4DRJ2"/>
<evidence type="ECO:0000256" key="1">
    <source>
        <dbReference type="SAM" id="Phobius"/>
    </source>
</evidence>
<organism evidence="2 3">
    <name type="scientific">Amblyomma americanum</name>
    <name type="common">Lone star tick</name>
    <dbReference type="NCBI Taxonomy" id="6943"/>
    <lineage>
        <taxon>Eukaryota</taxon>
        <taxon>Metazoa</taxon>
        <taxon>Ecdysozoa</taxon>
        <taxon>Arthropoda</taxon>
        <taxon>Chelicerata</taxon>
        <taxon>Arachnida</taxon>
        <taxon>Acari</taxon>
        <taxon>Parasitiformes</taxon>
        <taxon>Ixodida</taxon>
        <taxon>Ixodoidea</taxon>
        <taxon>Ixodidae</taxon>
        <taxon>Amblyomminae</taxon>
        <taxon>Amblyomma</taxon>
    </lineage>
</organism>
<protein>
    <submittedName>
        <fullName evidence="2">Uncharacterized protein</fullName>
    </submittedName>
</protein>
<dbReference type="Proteomes" id="UP001321473">
    <property type="component" value="Unassembled WGS sequence"/>
</dbReference>
<proteinExistence type="predicted"/>
<evidence type="ECO:0000313" key="3">
    <source>
        <dbReference type="Proteomes" id="UP001321473"/>
    </source>
</evidence>
<reference evidence="2 3" key="1">
    <citation type="journal article" date="2023" name="Arcadia Sci">
        <title>De novo assembly of a long-read Amblyomma americanum tick genome.</title>
        <authorList>
            <person name="Chou S."/>
            <person name="Poskanzer K.E."/>
            <person name="Rollins M."/>
            <person name="Thuy-Boun P.S."/>
        </authorList>
    </citation>
    <scope>NUCLEOTIDE SEQUENCE [LARGE SCALE GENOMIC DNA]</scope>
    <source>
        <strain evidence="2">F_SG_1</strain>
        <tissue evidence="2">Salivary glands</tissue>
    </source>
</reference>
<gene>
    <name evidence="2" type="ORF">V5799_032307</name>
</gene>
<keyword evidence="1" id="KW-0472">Membrane</keyword>
<dbReference type="EMBL" id="JARKHS020027734">
    <property type="protein sequence ID" value="KAK8765082.1"/>
    <property type="molecule type" value="Genomic_DNA"/>
</dbReference>
<feature type="transmembrane region" description="Helical" evidence="1">
    <location>
        <begin position="98"/>
        <end position="118"/>
    </location>
</feature>
<keyword evidence="3" id="KW-1185">Reference proteome</keyword>